<dbReference type="InterPro" id="IPR008538">
    <property type="entry name" value="Uma2"/>
</dbReference>
<reference evidence="2 3" key="1">
    <citation type="submission" date="2007-03" db="EMBL/GenBank/DDBJ databases">
        <authorList>
            <person name="Stal L."/>
            <person name="Ferriera S."/>
            <person name="Johnson J."/>
            <person name="Kravitz S."/>
            <person name="Beeson K."/>
            <person name="Sutton G."/>
            <person name="Rogers Y.-H."/>
            <person name="Friedman R."/>
            <person name="Frazier M."/>
            <person name="Venter J.C."/>
        </authorList>
    </citation>
    <scope>NUCLEOTIDE SEQUENCE [LARGE SCALE GENOMIC DNA]</scope>
    <source>
        <strain evidence="2 3">CCY0110</strain>
    </source>
</reference>
<dbReference type="PANTHER" id="PTHR47152">
    <property type="entry name" value="SLR2084 PROTEIN-RELATED"/>
    <property type="match status" value="1"/>
</dbReference>
<dbReference type="eggNOG" id="COG4636">
    <property type="taxonomic scope" value="Bacteria"/>
</dbReference>
<evidence type="ECO:0000313" key="3">
    <source>
        <dbReference type="Proteomes" id="UP000003781"/>
    </source>
</evidence>
<dbReference type="EMBL" id="AAXW01000005">
    <property type="protein sequence ID" value="EAZ92686.1"/>
    <property type="molecule type" value="Genomic_DNA"/>
</dbReference>
<name>A3ILN5_9CHRO</name>
<dbReference type="Pfam" id="PF05685">
    <property type="entry name" value="Uma2"/>
    <property type="match status" value="1"/>
</dbReference>
<protein>
    <recommendedName>
        <fullName evidence="1">Putative restriction endonuclease domain-containing protein</fullName>
    </recommendedName>
</protein>
<keyword evidence="3" id="KW-1185">Reference proteome</keyword>
<organism evidence="2 3">
    <name type="scientific">Crocosphaera chwakensis CCY0110</name>
    <dbReference type="NCBI Taxonomy" id="391612"/>
    <lineage>
        <taxon>Bacteria</taxon>
        <taxon>Bacillati</taxon>
        <taxon>Cyanobacteriota</taxon>
        <taxon>Cyanophyceae</taxon>
        <taxon>Oscillatoriophycideae</taxon>
        <taxon>Chroococcales</taxon>
        <taxon>Aphanothecaceae</taxon>
        <taxon>Crocosphaera</taxon>
        <taxon>Crocosphaera chwakensis</taxon>
    </lineage>
</organism>
<accession>A3ILN5</accession>
<dbReference type="OrthoDB" id="5768410at2"/>
<evidence type="ECO:0000259" key="1">
    <source>
        <dbReference type="Pfam" id="PF05685"/>
    </source>
</evidence>
<dbReference type="CDD" id="cd06260">
    <property type="entry name" value="DUF820-like"/>
    <property type="match status" value="1"/>
</dbReference>
<dbReference type="AlphaFoldDB" id="A3ILN5"/>
<dbReference type="Proteomes" id="UP000003781">
    <property type="component" value="Unassembled WGS sequence"/>
</dbReference>
<sequence length="196" mass="22751">MTTQLNLETNSTGEQIIVFPGCYNWQQFKTIQSIINEQSTAKISYLDGQIDLMTTGEEYERIKTILGFLIELYLCEKDIDYLPVGSATREAEIKGASFQPHESYYLDKTRENPDLAIEVIFTSGGINKLEKYKRFEVTEVWFWQNNQLSIYYLHHGEYEQVNNSVLLPELDIDLLIKCVNLPSRPQAKKMFMEGIE</sequence>
<gene>
    <name evidence="2" type="ORF">CY0110_24006</name>
</gene>
<proteinExistence type="predicted"/>
<evidence type="ECO:0000313" key="2">
    <source>
        <dbReference type="EMBL" id="EAZ92686.1"/>
    </source>
</evidence>
<dbReference type="RefSeq" id="WP_008274258.1">
    <property type="nucleotide sequence ID" value="NZ_AAXW01000005.1"/>
</dbReference>
<feature type="domain" description="Putative restriction endonuclease" evidence="1">
    <location>
        <begin position="25"/>
        <end position="170"/>
    </location>
</feature>
<dbReference type="Gene3D" id="3.90.1570.10">
    <property type="entry name" value="tt1808, chain A"/>
    <property type="match status" value="1"/>
</dbReference>
<dbReference type="InterPro" id="IPR012296">
    <property type="entry name" value="Nuclease_put_TT1808"/>
</dbReference>
<comment type="caution">
    <text evidence="2">The sequence shown here is derived from an EMBL/GenBank/DDBJ whole genome shotgun (WGS) entry which is preliminary data.</text>
</comment>
<dbReference type="PANTHER" id="PTHR47152:SF4">
    <property type="entry name" value="SLR0445 PROTEIN"/>
    <property type="match status" value="1"/>
</dbReference>